<keyword evidence="1" id="KW-0472">Membrane</keyword>
<dbReference type="InterPro" id="IPR018247">
    <property type="entry name" value="EF_Hand_1_Ca_BS"/>
</dbReference>
<reference evidence="3" key="1">
    <citation type="journal article" date="2020" name="bioRxiv">
        <title>Comparative genomics of Chlamydomonas.</title>
        <authorList>
            <person name="Craig R.J."/>
            <person name="Hasan A.R."/>
            <person name="Ness R.W."/>
            <person name="Keightley P.D."/>
        </authorList>
    </citation>
    <scope>NUCLEOTIDE SEQUENCE</scope>
    <source>
        <strain evidence="3">CCAP 11/70</strain>
    </source>
</reference>
<evidence type="ECO:0000256" key="1">
    <source>
        <dbReference type="SAM" id="Phobius"/>
    </source>
</evidence>
<accession>A0A835XZV7</accession>
<dbReference type="PROSITE" id="PS50222">
    <property type="entry name" value="EF_HAND_2"/>
    <property type="match status" value="1"/>
</dbReference>
<feature type="domain" description="EF-hand" evidence="2">
    <location>
        <begin position="50"/>
        <end position="79"/>
    </location>
</feature>
<evidence type="ECO:0000313" key="4">
    <source>
        <dbReference type="Proteomes" id="UP000612055"/>
    </source>
</evidence>
<sequence length="414" mass="43954">MAEKGSPVGTPSTVAAALGKACLDHEYDHEDRPSAQGNHITLERFNSPTRKILQQFDDNGDGRIDATEIQAVVSTLVAEKFKSKAFKIGLIILGVFTVVLLGAMFGLTWAVVAALKDTEVQNNILVTNDGGQPVQVANMDMTVKNGRLVDRNSSNVLSTGTVSSRGVFSTAMSMQKLLKISTLAFTLPDGAEYSVNVLGVAKIPKLNANSGFIIRFQTASGTLTLENGEWAASDLQGPILEPLFASDTSGRRRLLQEGSAWSAMCYGFSDCGEEYPTDLLCATACTNVDQCQLTNPCGYCYGCRQYYPSTPTEALPPPPDMMSPGEVTETGGIGTRCSGVNSGPVSSCRDAYTMCYGTQATLQDAQSKIALLWQCTSNCPSGWALAGAPSVTMGQSVNVSLCEATSGPTFTWCC</sequence>
<proteinExistence type="predicted"/>
<dbReference type="OrthoDB" id="537060at2759"/>
<comment type="caution">
    <text evidence="3">The sequence shown here is derived from an EMBL/GenBank/DDBJ whole genome shotgun (WGS) entry which is preliminary data.</text>
</comment>
<keyword evidence="4" id="KW-1185">Reference proteome</keyword>
<dbReference type="Pfam" id="PF13202">
    <property type="entry name" value="EF-hand_5"/>
    <property type="match status" value="1"/>
</dbReference>
<protein>
    <recommendedName>
        <fullName evidence="2">EF-hand domain-containing protein</fullName>
    </recommendedName>
</protein>
<dbReference type="AlphaFoldDB" id="A0A835XZV7"/>
<organism evidence="3 4">
    <name type="scientific">Edaphochlamys debaryana</name>
    <dbReference type="NCBI Taxonomy" id="47281"/>
    <lineage>
        <taxon>Eukaryota</taxon>
        <taxon>Viridiplantae</taxon>
        <taxon>Chlorophyta</taxon>
        <taxon>core chlorophytes</taxon>
        <taxon>Chlorophyceae</taxon>
        <taxon>CS clade</taxon>
        <taxon>Chlamydomonadales</taxon>
        <taxon>Chlamydomonadales incertae sedis</taxon>
        <taxon>Edaphochlamys</taxon>
    </lineage>
</organism>
<gene>
    <name evidence="3" type="ORF">HYH03_008758</name>
</gene>
<dbReference type="InterPro" id="IPR002048">
    <property type="entry name" value="EF_hand_dom"/>
</dbReference>
<keyword evidence="1" id="KW-0812">Transmembrane</keyword>
<evidence type="ECO:0000259" key="2">
    <source>
        <dbReference type="PROSITE" id="PS50222"/>
    </source>
</evidence>
<dbReference type="PROSITE" id="PS00018">
    <property type="entry name" value="EF_HAND_1"/>
    <property type="match status" value="1"/>
</dbReference>
<evidence type="ECO:0000313" key="3">
    <source>
        <dbReference type="EMBL" id="KAG2493095.1"/>
    </source>
</evidence>
<dbReference type="EMBL" id="JAEHOE010000040">
    <property type="protein sequence ID" value="KAG2493095.1"/>
    <property type="molecule type" value="Genomic_DNA"/>
</dbReference>
<keyword evidence="1" id="KW-1133">Transmembrane helix</keyword>
<name>A0A835XZV7_9CHLO</name>
<feature type="transmembrane region" description="Helical" evidence="1">
    <location>
        <begin position="90"/>
        <end position="115"/>
    </location>
</feature>
<dbReference type="GO" id="GO:0005509">
    <property type="term" value="F:calcium ion binding"/>
    <property type="evidence" value="ECO:0007669"/>
    <property type="project" value="InterPro"/>
</dbReference>
<dbReference type="Proteomes" id="UP000612055">
    <property type="component" value="Unassembled WGS sequence"/>
</dbReference>